<dbReference type="Proteomes" id="UP001179614">
    <property type="component" value="Chromosome"/>
</dbReference>
<name>A0ABY7MKD2_9BRAD</name>
<sequence>MASLRFRNGKWQVQVRRHGHSPQAKSFQSKSDAQCWARQIEAELDRTLIPNDVRSLNTITVAQLLTRNRDNVTHKKRGLIPERKRIEVFLRQRWSALPLAKIDAALFSRYRDTRLKHCSLVP</sequence>
<gene>
    <name evidence="1" type="ORF">I3J27_34480</name>
</gene>
<keyword evidence="2" id="KW-1185">Reference proteome</keyword>
<dbReference type="EMBL" id="CP089391">
    <property type="protein sequence ID" value="WBL78018.1"/>
    <property type="molecule type" value="Genomic_DNA"/>
</dbReference>
<reference evidence="1" key="1">
    <citation type="submission" date="2021-12" db="EMBL/GenBank/DDBJ databases">
        <title>Bradyrhizobium xenonodulans sp. nov.</title>
        <authorList>
            <person name="Claassens R."/>
            <person name="Venter S.N."/>
            <person name="Beukes C.W."/>
            <person name="Stepkowski T."/>
            <person name="Steenkamp E.T."/>
        </authorList>
    </citation>
    <scope>NUCLEOTIDE SEQUENCE</scope>
    <source>
        <strain evidence="1">14AB</strain>
    </source>
</reference>
<protein>
    <recommendedName>
        <fullName evidence="3">Integrase</fullName>
    </recommendedName>
</protein>
<evidence type="ECO:0000313" key="2">
    <source>
        <dbReference type="Proteomes" id="UP001179614"/>
    </source>
</evidence>
<organism evidence="1 2">
    <name type="scientific">Bradyrhizobium xenonodulans</name>
    <dbReference type="NCBI Taxonomy" id="2736875"/>
    <lineage>
        <taxon>Bacteria</taxon>
        <taxon>Pseudomonadati</taxon>
        <taxon>Pseudomonadota</taxon>
        <taxon>Alphaproteobacteria</taxon>
        <taxon>Hyphomicrobiales</taxon>
        <taxon>Nitrobacteraceae</taxon>
        <taxon>Bradyrhizobium</taxon>
    </lineage>
</organism>
<evidence type="ECO:0000313" key="1">
    <source>
        <dbReference type="EMBL" id="WBL78018.1"/>
    </source>
</evidence>
<accession>A0ABY7MKD2</accession>
<evidence type="ECO:0008006" key="3">
    <source>
        <dbReference type="Google" id="ProtNLM"/>
    </source>
</evidence>
<dbReference type="RefSeq" id="WP_270163307.1">
    <property type="nucleotide sequence ID" value="NZ_CP089391.1"/>
</dbReference>
<proteinExistence type="predicted"/>